<keyword evidence="6 8" id="KW-1133">Transmembrane helix</keyword>
<dbReference type="GO" id="GO:0005886">
    <property type="term" value="C:plasma membrane"/>
    <property type="evidence" value="ECO:0007669"/>
    <property type="project" value="UniProtKB-SubCell"/>
</dbReference>
<gene>
    <name evidence="9" type="ORF">BKA02_001416</name>
</gene>
<evidence type="ECO:0000256" key="2">
    <source>
        <dbReference type="ARBA" id="ARBA00009142"/>
    </source>
</evidence>
<reference evidence="9 10" key="1">
    <citation type="submission" date="2020-07" db="EMBL/GenBank/DDBJ databases">
        <title>Sequencing the genomes of 1000 actinobacteria strains.</title>
        <authorList>
            <person name="Klenk H.-P."/>
        </authorList>
    </citation>
    <scope>NUCLEOTIDE SEQUENCE [LARGE SCALE GENOMIC DNA]</scope>
    <source>
        <strain evidence="9 10">DSM 22185</strain>
    </source>
</reference>
<dbReference type="PANTHER" id="PTHR30269:SF23">
    <property type="entry name" value="MEMBRANE TRANSPORTER PROTEIN YDHB-RELATED"/>
    <property type="match status" value="1"/>
</dbReference>
<evidence type="ECO:0000256" key="4">
    <source>
        <dbReference type="ARBA" id="ARBA00022475"/>
    </source>
</evidence>
<evidence type="ECO:0000256" key="8">
    <source>
        <dbReference type="RuleBase" id="RU363041"/>
    </source>
</evidence>
<comment type="subcellular location">
    <subcellularLocation>
        <location evidence="1 8">Cell membrane</location>
        <topology evidence="1 8">Multi-pass membrane protein</topology>
    </subcellularLocation>
</comment>
<evidence type="ECO:0000256" key="3">
    <source>
        <dbReference type="ARBA" id="ARBA00022448"/>
    </source>
</evidence>
<dbReference type="InterPro" id="IPR052017">
    <property type="entry name" value="TSUP"/>
</dbReference>
<feature type="transmembrane region" description="Helical" evidence="8">
    <location>
        <begin position="74"/>
        <end position="93"/>
    </location>
</feature>
<keyword evidence="7 8" id="KW-0472">Membrane</keyword>
<protein>
    <recommendedName>
        <fullName evidence="8">Probable membrane transporter protein</fullName>
    </recommendedName>
</protein>
<feature type="transmembrane region" description="Helical" evidence="8">
    <location>
        <begin position="99"/>
        <end position="117"/>
    </location>
</feature>
<comment type="caution">
    <text evidence="9">The sequence shown here is derived from an EMBL/GenBank/DDBJ whole genome shotgun (WGS) entry which is preliminary data.</text>
</comment>
<organism evidence="9 10">
    <name type="scientific">Microbacterium pseudoresistens</name>
    <dbReference type="NCBI Taxonomy" id="640634"/>
    <lineage>
        <taxon>Bacteria</taxon>
        <taxon>Bacillati</taxon>
        <taxon>Actinomycetota</taxon>
        <taxon>Actinomycetes</taxon>
        <taxon>Micrococcales</taxon>
        <taxon>Microbacteriaceae</taxon>
        <taxon>Microbacterium</taxon>
    </lineage>
</organism>
<comment type="similarity">
    <text evidence="2 8">Belongs to the 4-toluene sulfonate uptake permease (TSUP) (TC 2.A.102) family.</text>
</comment>
<dbReference type="Pfam" id="PF01925">
    <property type="entry name" value="TauE"/>
    <property type="match status" value="1"/>
</dbReference>
<dbReference type="RefSeq" id="WP_179432614.1">
    <property type="nucleotide sequence ID" value="NZ_BAABLC010000001.1"/>
</dbReference>
<feature type="transmembrane region" description="Helical" evidence="8">
    <location>
        <begin position="34"/>
        <end position="62"/>
    </location>
</feature>
<feature type="transmembrane region" description="Helical" evidence="8">
    <location>
        <begin position="164"/>
        <end position="183"/>
    </location>
</feature>
<evidence type="ECO:0000256" key="1">
    <source>
        <dbReference type="ARBA" id="ARBA00004651"/>
    </source>
</evidence>
<feature type="transmembrane region" description="Helical" evidence="8">
    <location>
        <begin position="227"/>
        <end position="244"/>
    </location>
</feature>
<dbReference type="Proteomes" id="UP000552045">
    <property type="component" value="Unassembled WGS sequence"/>
</dbReference>
<proteinExistence type="inferred from homology"/>
<accession>A0A7Y9EV48</accession>
<feature type="transmembrane region" description="Helical" evidence="8">
    <location>
        <begin position="203"/>
        <end position="220"/>
    </location>
</feature>
<dbReference type="EMBL" id="JACCBH010000001">
    <property type="protein sequence ID" value="NYD54361.1"/>
    <property type="molecule type" value="Genomic_DNA"/>
</dbReference>
<evidence type="ECO:0000313" key="10">
    <source>
        <dbReference type="Proteomes" id="UP000552045"/>
    </source>
</evidence>
<evidence type="ECO:0000256" key="7">
    <source>
        <dbReference type="ARBA" id="ARBA00023136"/>
    </source>
</evidence>
<name>A0A7Y9EV48_9MICO</name>
<dbReference type="InterPro" id="IPR002781">
    <property type="entry name" value="TM_pro_TauE-like"/>
</dbReference>
<keyword evidence="10" id="KW-1185">Reference proteome</keyword>
<dbReference type="PANTHER" id="PTHR30269">
    <property type="entry name" value="TRANSMEMBRANE PROTEIN YFCA"/>
    <property type="match status" value="1"/>
</dbReference>
<keyword evidence="3" id="KW-0813">Transport</keyword>
<evidence type="ECO:0000256" key="6">
    <source>
        <dbReference type="ARBA" id="ARBA00022989"/>
    </source>
</evidence>
<sequence length="245" mass="25773">MPDFAPWAWVVLALAAMTIGISKTAVPGGNTLAIAAFAAILPARTSTAAMLLLLIVGDVFALTAYRRHADWRTLLRLAPAVVIGLLLGFAFLAWSDDALTRRAIAVILLTMIGITLWRRRRPASGTSSGGVLAASSYGALGGFTTMVANAGGPAMSMYFLATRAPVMTFLGTAAWFFAIVNLVKVPFLAGIGLFTPEVLWMDLALAPAVVIGALIGLGIASRIPQALFDRLVIIMTIIGSLYLLV</sequence>
<evidence type="ECO:0000256" key="5">
    <source>
        <dbReference type="ARBA" id="ARBA00022692"/>
    </source>
</evidence>
<evidence type="ECO:0000313" key="9">
    <source>
        <dbReference type="EMBL" id="NYD54361.1"/>
    </source>
</evidence>
<keyword evidence="5 8" id="KW-0812">Transmembrane</keyword>
<keyword evidence="4 8" id="KW-1003">Cell membrane</keyword>
<dbReference type="AlphaFoldDB" id="A0A7Y9EV48"/>